<reference evidence="1 2" key="1">
    <citation type="submission" date="2023-03" db="EMBL/GenBank/DDBJ databases">
        <title>High recombination rates correlate with genetic variation in Cardiocondyla obscurior ants.</title>
        <authorList>
            <person name="Errbii M."/>
        </authorList>
    </citation>
    <scope>NUCLEOTIDE SEQUENCE [LARGE SCALE GENOMIC DNA]</scope>
    <source>
        <strain evidence="1">Alpha-2009</strain>
        <tissue evidence="1">Whole body</tissue>
    </source>
</reference>
<dbReference type="AlphaFoldDB" id="A0AAW2G9B8"/>
<name>A0AAW2G9B8_9HYME</name>
<accession>A0AAW2G9B8</accession>
<proteinExistence type="predicted"/>
<evidence type="ECO:0000313" key="2">
    <source>
        <dbReference type="Proteomes" id="UP001430953"/>
    </source>
</evidence>
<gene>
    <name evidence="1" type="ORF">PUN28_005958</name>
</gene>
<comment type="caution">
    <text evidence="1">The sequence shown here is derived from an EMBL/GenBank/DDBJ whole genome shotgun (WGS) entry which is preliminary data.</text>
</comment>
<sequence>MIFHGLPRILRIIKQWIFAFNRVHKSNALADTMRCFSSNNHSLVVERFLLFDLNIGRRFRKNQITLPASISFPMRY</sequence>
<dbReference type="Proteomes" id="UP001430953">
    <property type="component" value="Unassembled WGS sequence"/>
</dbReference>
<protein>
    <submittedName>
        <fullName evidence="1">Uncharacterized protein</fullName>
    </submittedName>
</protein>
<evidence type="ECO:0000313" key="1">
    <source>
        <dbReference type="EMBL" id="KAL0123791.1"/>
    </source>
</evidence>
<keyword evidence="2" id="KW-1185">Reference proteome</keyword>
<organism evidence="1 2">
    <name type="scientific">Cardiocondyla obscurior</name>
    <dbReference type="NCBI Taxonomy" id="286306"/>
    <lineage>
        <taxon>Eukaryota</taxon>
        <taxon>Metazoa</taxon>
        <taxon>Ecdysozoa</taxon>
        <taxon>Arthropoda</taxon>
        <taxon>Hexapoda</taxon>
        <taxon>Insecta</taxon>
        <taxon>Pterygota</taxon>
        <taxon>Neoptera</taxon>
        <taxon>Endopterygota</taxon>
        <taxon>Hymenoptera</taxon>
        <taxon>Apocrita</taxon>
        <taxon>Aculeata</taxon>
        <taxon>Formicoidea</taxon>
        <taxon>Formicidae</taxon>
        <taxon>Myrmicinae</taxon>
        <taxon>Cardiocondyla</taxon>
    </lineage>
</organism>
<dbReference type="EMBL" id="JADYXP020000005">
    <property type="protein sequence ID" value="KAL0123791.1"/>
    <property type="molecule type" value="Genomic_DNA"/>
</dbReference>